<dbReference type="InterPro" id="IPR003029">
    <property type="entry name" value="S1_domain"/>
</dbReference>
<dbReference type="InterPro" id="IPR012340">
    <property type="entry name" value="NA-bd_OB-fold"/>
</dbReference>
<dbReference type="EMBL" id="UINC01017433">
    <property type="protein sequence ID" value="SVA72265.1"/>
    <property type="molecule type" value="Genomic_DNA"/>
</dbReference>
<dbReference type="GO" id="GO:0003729">
    <property type="term" value="F:mRNA binding"/>
    <property type="evidence" value="ECO:0007669"/>
    <property type="project" value="TreeGrafter"/>
</dbReference>
<sequence length="432" mass="48044">MPPETQDNSPQDMQQLLEEMDFKVLKRGEVVEGSVMRVDSDGVFLDIGHKEEGFVPMGEMKTITKEEMVKLSEGDSLIAFVMRPDSKDGPMLSVDRARGEEGWRDIQKLMDQDQPVEGVIVGFNRGGCILEVANVQGFVPMSQLITISRDLFKQESFESGEANVSEGSIGKDLIGKTLKVKVLEVNRSRNRAIFSERSALQEQRDEQKAELIEKLVEGEVRKGIVTGISNFGAFVDLGGADGLIHISEMSWSMVGSPEDLVKVGEELDVYVLRIDRETMKIALSLRRLQPEPWETIFERYQVGDVVDATVTKIANFGAFARLEDSIEGLIHITELSEAVITNPNEVVSEGQEIKVKILKIEMERKRLGLSLKQTSETLPPEGYISEAPVEELTVPEETEGDVVIEDSIPSSDVTELEEEETETAEPDVAEIE</sequence>
<dbReference type="InterPro" id="IPR035104">
    <property type="entry name" value="Ribosomal_protein_S1-like"/>
</dbReference>
<feature type="compositionally biased region" description="Acidic residues" evidence="4">
    <location>
        <begin position="414"/>
        <end position="432"/>
    </location>
</feature>
<dbReference type="Pfam" id="PF00575">
    <property type="entry name" value="S1"/>
    <property type="match status" value="4"/>
</dbReference>
<dbReference type="GO" id="GO:0003735">
    <property type="term" value="F:structural constituent of ribosome"/>
    <property type="evidence" value="ECO:0007669"/>
    <property type="project" value="TreeGrafter"/>
</dbReference>
<feature type="region of interest" description="Disordered" evidence="4">
    <location>
        <begin position="395"/>
        <end position="432"/>
    </location>
</feature>
<organism evidence="6">
    <name type="scientific">marine metagenome</name>
    <dbReference type="NCBI Taxonomy" id="408172"/>
    <lineage>
        <taxon>unclassified sequences</taxon>
        <taxon>metagenomes</taxon>
        <taxon>ecological metagenomes</taxon>
    </lineage>
</organism>
<dbReference type="FunFam" id="2.40.50.140:FF:000103">
    <property type="entry name" value="protein RRP5 homolog"/>
    <property type="match status" value="1"/>
</dbReference>
<reference evidence="6" key="1">
    <citation type="submission" date="2018-05" db="EMBL/GenBank/DDBJ databases">
        <authorList>
            <person name="Lanie J.A."/>
            <person name="Ng W.-L."/>
            <person name="Kazmierczak K.M."/>
            <person name="Andrzejewski T.M."/>
            <person name="Davidsen T.M."/>
            <person name="Wayne K.J."/>
            <person name="Tettelin H."/>
            <person name="Glass J.I."/>
            <person name="Rusch D."/>
            <person name="Podicherti R."/>
            <person name="Tsui H.-C.T."/>
            <person name="Winkler M.E."/>
        </authorList>
    </citation>
    <scope>NUCLEOTIDE SEQUENCE</scope>
</reference>
<gene>
    <name evidence="6" type="ORF">METZ01_LOCUS125119</name>
</gene>
<dbReference type="SUPFAM" id="SSF50249">
    <property type="entry name" value="Nucleic acid-binding proteins"/>
    <property type="match status" value="4"/>
</dbReference>
<dbReference type="CDD" id="cd04465">
    <property type="entry name" value="S1_RPS1_repeat_ec2_hs2"/>
    <property type="match status" value="1"/>
</dbReference>
<keyword evidence="2" id="KW-0689">Ribosomal protein</keyword>
<accession>A0A381Y5K4</accession>
<dbReference type="Gene3D" id="2.40.50.140">
    <property type="entry name" value="Nucleic acid-binding proteins"/>
    <property type="match status" value="4"/>
</dbReference>
<feature type="domain" description="S1 motif" evidence="5">
    <location>
        <begin position="303"/>
        <end position="372"/>
    </location>
</feature>
<feature type="domain" description="S1 motif" evidence="5">
    <location>
        <begin position="218"/>
        <end position="286"/>
    </location>
</feature>
<dbReference type="PRINTS" id="PR00681">
    <property type="entry name" value="RIBOSOMALS1"/>
</dbReference>
<evidence type="ECO:0000259" key="5">
    <source>
        <dbReference type="PROSITE" id="PS50126"/>
    </source>
</evidence>
<proteinExistence type="inferred from homology"/>
<feature type="compositionally biased region" description="Acidic residues" evidence="4">
    <location>
        <begin position="395"/>
        <end position="404"/>
    </location>
</feature>
<evidence type="ECO:0000256" key="4">
    <source>
        <dbReference type="SAM" id="MobiDB-lite"/>
    </source>
</evidence>
<name>A0A381Y5K4_9ZZZZ</name>
<evidence type="ECO:0000313" key="6">
    <source>
        <dbReference type="EMBL" id="SVA72265.1"/>
    </source>
</evidence>
<dbReference type="PROSITE" id="PS50126">
    <property type="entry name" value="S1"/>
    <property type="match status" value="4"/>
</dbReference>
<evidence type="ECO:0000256" key="1">
    <source>
        <dbReference type="ARBA" id="ARBA00006767"/>
    </source>
</evidence>
<feature type="domain" description="S1 motif" evidence="5">
    <location>
        <begin position="113"/>
        <end position="197"/>
    </location>
</feature>
<dbReference type="GO" id="GO:0022627">
    <property type="term" value="C:cytosolic small ribosomal subunit"/>
    <property type="evidence" value="ECO:0007669"/>
    <property type="project" value="TreeGrafter"/>
</dbReference>
<feature type="non-terminal residue" evidence="6">
    <location>
        <position position="432"/>
    </location>
</feature>
<dbReference type="FunFam" id="2.40.50.140:FF:000051">
    <property type="entry name" value="RNA-binding transcriptional accessory protein"/>
    <property type="match status" value="1"/>
</dbReference>
<feature type="domain" description="S1 motif" evidence="5">
    <location>
        <begin position="28"/>
        <end position="97"/>
    </location>
</feature>
<dbReference type="PANTHER" id="PTHR10724">
    <property type="entry name" value="30S RIBOSOMAL PROTEIN S1"/>
    <property type="match status" value="1"/>
</dbReference>
<protein>
    <recommendedName>
        <fullName evidence="5">S1 motif domain-containing protein</fullName>
    </recommendedName>
</protein>
<dbReference type="PANTHER" id="PTHR10724:SF7">
    <property type="entry name" value="SMALL RIBOSOMAL SUBUNIT PROTEIN BS1C"/>
    <property type="match status" value="1"/>
</dbReference>
<dbReference type="AlphaFoldDB" id="A0A381Y5K4"/>
<dbReference type="GO" id="GO:0006412">
    <property type="term" value="P:translation"/>
    <property type="evidence" value="ECO:0007669"/>
    <property type="project" value="TreeGrafter"/>
</dbReference>
<evidence type="ECO:0000256" key="3">
    <source>
        <dbReference type="ARBA" id="ARBA00023274"/>
    </source>
</evidence>
<dbReference type="SMART" id="SM00316">
    <property type="entry name" value="S1"/>
    <property type="match status" value="4"/>
</dbReference>
<dbReference type="CDD" id="cd05688">
    <property type="entry name" value="S1_RPS1_repeat_ec3"/>
    <property type="match status" value="1"/>
</dbReference>
<keyword evidence="3" id="KW-0687">Ribonucleoprotein</keyword>
<comment type="similarity">
    <text evidence="1">Belongs to the bacterial ribosomal protein bS1 family.</text>
</comment>
<dbReference type="InterPro" id="IPR050437">
    <property type="entry name" value="Ribos_protein_bS1-like"/>
</dbReference>
<evidence type="ECO:0000256" key="2">
    <source>
        <dbReference type="ARBA" id="ARBA00022980"/>
    </source>
</evidence>